<dbReference type="InterPro" id="IPR012347">
    <property type="entry name" value="Ferritin-like"/>
</dbReference>
<dbReference type="STRING" id="1048834.TC41_2603"/>
<dbReference type="eggNOG" id="COG5577">
    <property type="taxonomic scope" value="Bacteria"/>
</dbReference>
<dbReference type="InterPro" id="IPR012851">
    <property type="entry name" value="Spore_coat_CotF-like"/>
</dbReference>
<dbReference type="Gene3D" id="1.20.1260.10">
    <property type="match status" value="1"/>
</dbReference>
<dbReference type="PATRIC" id="fig|1048834.4.peg.2461"/>
<dbReference type="Proteomes" id="UP000000292">
    <property type="component" value="Chromosome"/>
</dbReference>
<evidence type="ECO:0000313" key="2">
    <source>
        <dbReference type="Proteomes" id="UP000000292"/>
    </source>
</evidence>
<sequence>MIFRDEAAHLATAGVHTVAFPAHPKVDDTILTLGGRVMQQQPHMQPHMQGNMMPNAQAGSQGQGQNAPNAPFGAHEIIGMNEVLQATSANAEVLNFLAHHAQDPQVRQLLERQAQAMEQHYVEGVRVLQTNSPMGGQGYQTSMHTQPKLGLRHPTYPAPNLQAQAPSDRAICAVALNLHKFGAMMCTMFALECANPQFRTFLMTSASLCDRMAYDLFAYMNQKGDYQVATLQKNTTQTMIDSYQMPGGMAQPGMPQAPNVQ</sequence>
<accession>F8II18</accession>
<dbReference type="AlphaFoldDB" id="F8II18"/>
<proteinExistence type="predicted"/>
<organism evidence="1 2">
    <name type="scientific">Alicyclobacillus acidocaldarius (strain Tc-4-1)</name>
    <name type="common">Bacillus acidocaldarius</name>
    <dbReference type="NCBI Taxonomy" id="1048834"/>
    <lineage>
        <taxon>Bacteria</taxon>
        <taxon>Bacillati</taxon>
        <taxon>Bacillota</taxon>
        <taxon>Bacilli</taxon>
        <taxon>Bacillales</taxon>
        <taxon>Alicyclobacillaceae</taxon>
        <taxon>Alicyclobacillus</taxon>
    </lineage>
</organism>
<protein>
    <submittedName>
        <fullName evidence="1">Coat F domain protein</fullName>
    </submittedName>
</protein>
<name>F8II18_ALIAT</name>
<reference evidence="1 2" key="1">
    <citation type="journal article" date="2011" name="J. Bacteriol.">
        <title>Complete Genome Sequence of Alicyclobacillus acidocaldarius Strain Tc-4-1.</title>
        <authorList>
            <person name="Chen Y."/>
            <person name="He Y."/>
            <person name="Zhang B."/>
            <person name="Yang J."/>
            <person name="Li W."/>
            <person name="Dong Z."/>
            <person name="Hu S."/>
        </authorList>
    </citation>
    <scope>NUCLEOTIDE SEQUENCE [LARGE SCALE GENOMIC DNA]</scope>
    <source>
        <strain evidence="1 2">Tc-4-1</strain>
    </source>
</reference>
<evidence type="ECO:0000313" key="1">
    <source>
        <dbReference type="EMBL" id="AEJ44498.1"/>
    </source>
</evidence>
<gene>
    <name evidence="1" type="ordered locus">TC41_2603</name>
</gene>
<dbReference type="EMBL" id="CP002902">
    <property type="protein sequence ID" value="AEJ44498.1"/>
    <property type="molecule type" value="Genomic_DNA"/>
</dbReference>
<dbReference type="Pfam" id="PF07875">
    <property type="entry name" value="Coat_F"/>
    <property type="match status" value="1"/>
</dbReference>
<reference evidence="2" key="2">
    <citation type="submission" date="2011-06" db="EMBL/GenBank/DDBJ databases">
        <title>The complete genome sequence of Alicyclobacillus acidocaldarius sp. Tc-4-1.</title>
        <authorList>
            <person name="Chen Y."/>
            <person name="He Y."/>
            <person name="Dong Z."/>
            <person name="Hu S."/>
        </authorList>
    </citation>
    <scope>NUCLEOTIDE SEQUENCE [LARGE SCALE GENOMIC DNA]</scope>
    <source>
        <strain evidence="2">Tc-4-1</strain>
    </source>
</reference>
<dbReference type="HOGENOM" id="CLU_093052_0_0_9"/>
<dbReference type="KEGG" id="aad:TC41_2603"/>